<dbReference type="Proteomes" id="UP000509126">
    <property type="component" value="Chromosome"/>
</dbReference>
<gene>
    <name evidence="5" type="ORF">FOB19_13940</name>
    <name evidence="4" type="ORF">Q8G51_13805</name>
</gene>
<dbReference type="Gene3D" id="3.40.50.150">
    <property type="entry name" value="Vaccinia Virus protein VP39"/>
    <property type="match status" value="1"/>
</dbReference>
<dbReference type="EMBL" id="CP054803">
    <property type="protein sequence ID" value="QKU22397.1"/>
    <property type="molecule type" value="Genomic_DNA"/>
</dbReference>
<protein>
    <submittedName>
        <fullName evidence="4">Class I SAM-dependent methyltransferase</fullName>
        <ecNumber evidence="4">2.1.-.-</ecNumber>
    </submittedName>
    <submittedName>
        <fullName evidence="5">Methyltransferase domain-containing protein</fullName>
    </submittedName>
</protein>
<dbReference type="EMBL" id="JAUUUS010000310">
    <property type="protein sequence ID" value="MDP1448834.1"/>
    <property type="molecule type" value="Genomic_DNA"/>
</dbReference>
<dbReference type="InterPro" id="IPR008715">
    <property type="entry name" value="SAM-MeTfrase_NodS-like"/>
</dbReference>
<dbReference type="PANTHER" id="PTHR43464">
    <property type="entry name" value="METHYLTRANSFERASE"/>
    <property type="match status" value="1"/>
</dbReference>
<dbReference type="SUPFAM" id="SSF53335">
    <property type="entry name" value="S-adenosyl-L-methionine-dependent methyltransferases"/>
    <property type="match status" value="1"/>
</dbReference>
<dbReference type="GO" id="GO:0008757">
    <property type="term" value="F:S-adenosylmethionine-dependent methyltransferase activity"/>
    <property type="evidence" value="ECO:0007669"/>
    <property type="project" value="InterPro"/>
</dbReference>
<dbReference type="GO" id="GO:0009312">
    <property type="term" value="P:oligosaccharide biosynthetic process"/>
    <property type="evidence" value="ECO:0007669"/>
    <property type="project" value="InterPro"/>
</dbReference>
<keyword evidence="1 5" id="KW-0489">Methyltransferase</keyword>
<dbReference type="InterPro" id="IPR029063">
    <property type="entry name" value="SAM-dependent_MTases_sf"/>
</dbReference>
<reference evidence="5 6" key="1">
    <citation type="submission" date="2019-11" db="EMBL/GenBank/DDBJ databases">
        <title>FDA dAtabase for Regulatory Grade micrObial Sequences (FDA-ARGOS): Supporting development and validation of Infectious Disease Dx tests.</title>
        <authorList>
            <person name="Patel R."/>
            <person name="Rucinski S."/>
            <person name="Tallon L."/>
            <person name="Sadzewicz L."/>
            <person name="Vavikolanu K."/>
            <person name="Mehta A."/>
            <person name="Aluvathingal J."/>
            <person name="Nadendla S."/>
            <person name="Nandy P."/>
            <person name="Geyer C."/>
            <person name="Yan Y."/>
            <person name="Sichtig H."/>
        </authorList>
    </citation>
    <scope>NUCLEOTIDE SEQUENCE [LARGE SCALE GENOMIC DNA]</scope>
    <source>
        <strain evidence="5 6">FDAARGOS_557</strain>
    </source>
</reference>
<proteinExistence type="predicted"/>
<evidence type="ECO:0000313" key="5">
    <source>
        <dbReference type="EMBL" id="QKU22397.1"/>
    </source>
</evidence>
<keyword evidence="3" id="KW-0949">S-adenosyl-L-methionine</keyword>
<accession>A0A6N1MXE9</accession>
<dbReference type="Proteomes" id="UP001242129">
    <property type="component" value="Unassembled WGS sequence"/>
</dbReference>
<keyword evidence="2 5" id="KW-0808">Transferase</keyword>
<dbReference type="EC" id="2.1.-.-" evidence="4"/>
<dbReference type="RefSeq" id="WP_004730404.1">
    <property type="nucleotide sequence ID" value="NZ_CP054803.1"/>
</dbReference>
<dbReference type="PANTHER" id="PTHR43464:SF19">
    <property type="entry name" value="UBIQUINONE BIOSYNTHESIS O-METHYLTRANSFERASE, MITOCHONDRIAL"/>
    <property type="match status" value="1"/>
</dbReference>
<evidence type="ECO:0000313" key="4">
    <source>
        <dbReference type="EMBL" id="MDP1448834.1"/>
    </source>
</evidence>
<dbReference type="GO" id="GO:0032259">
    <property type="term" value="P:methylation"/>
    <property type="evidence" value="ECO:0007669"/>
    <property type="project" value="UniProtKB-KW"/>
</dbReference>
<dbReference type="AlphaFoldDB" id="A0A6N1MXE9"/>
<evidence type="ECO:0000256" key="2">
    <source>
        <dbReference type="ARBA" id="ARBA00022679"/>
    </source>
</evidence>
<reference evidence="4" key="2">
    <citation type="submission" date="2023-07" db="EMBL/GenBank/DDBJ databases">
        <title>Dynamics of blaOXA-23 gene transmission in Acinetobacter spp. from contaminated veterinary surfaces.</title>
        <authorList>
            <person name="Moreira Da Silva J."/>
            <person name="Menezes J."/>
            <person name="Fernandes L."/>
            <person name="Marques C."/>
            <person name="Amaral A."/>
            <person name="Timofte D."/>
            <person name="Pomba C."/>
        </authorList>
    </citation>
    <scope>NUCLEOTIDE SEQUENCE</scope>
    <source>
        <strain evidence="4">CMVB11Z4A1</strain>
    </source>
</reference>
<sequence>MNSKAAYDQEYFDALYALNQGDPWQYEQRWYEQRKRQICLAILPHLQFDSAIEIGCSNGIFSQELARRTNSLMCLDANNTAIHLAQQRLQAYPHVQVLQRIVPDDLPEQKFQLIVVSEILYYLNPIALQQVLTWLHTALEPGGCILSCHWRAPISGFSLNGEDVHQYLKAHLNYEHCLSLQDSDFLVDLWLNSAQSVAEQEGLR</sequence>
<evidence type="ECO:0000256" key="3">
    <source>
        <dbReference type="ARBA" id="ARBA00022691"/>
    </source>
</evidence>
<name>A0A6N1MXE9_ACILW</name>
<evidence type="ECO:0000313" key="6">
    <source>
        <dbReference type="Proteomes" id="UP000509126"/>
    </source>
</evidence>
<evidence type="ECO:0000256" key="1">
    <source>
        <dbReference type="ARBA" id="ARBA00022603"/>
    </source>
</evidence>
<dbReference type="CDD" id="cd02440">
    <property type="entry name" value="AdoMet_MTases"/>
    <property type="match status" value="1"/>
</dbReference>
<dbReference type="Pfam" id="PF05401">
    <property type="entry name" value="NodS"/>
    <property type="match status" value="1"/>
</dbReference>
<organism evidence="5 6">
    <name type="scientific">Acinetobacter lwoffii</name>
    <dbReference type="NCBI Taxonomy" id="28090"/>
    <lineage>
        <taxon>Bacteria</taxon>
        <taxon>Pseudomonadati</taxon>
        <taxon>Pseudomonadota</taxon>
        <taxon>Gammaproteobacteria</taxon>
        <taxon>Moraxellales</taxon>
        <taxon>Moraxellaceae</taxon>
        <taxon>Acinetobacter</taxon>
    </lineage>
</organism>